<proteinExistence type="predicted"/>
<dbReference type="Proteomes" id="UP000029590">
    <property type="component" value="Unassembled WGS sequence"/>
</dbReference>
<comment type="caution">
    <text evidence="1">The sequence shown here is derived from an EMBL/GenBank/DDBJ whole genome shotgun (WGS) entry which is preliminary data.</text>
</comment>
<protein>
    <recommendedName>
        <fullName evidence="3">Baseplate protein J-like domain-containing protein</fullName>
    </recommendedName>
</protein>
<evidence type="ECO:0008006" key="3">
    <source>
        <dbReference type="Google" id="ProtNLM"/>
    </source>
</evidence>
<gene>
    <name evidence="1" type="ORF">DM48_2876</name>
</gene>
<dbReference type="AlphaFoldDB" id="A0AAW3F3D9"/>
<sequence>MSFELPKLDTQTYAQLLTELVRRIPQYTDQWTDYNDSDPGITLLQMLAWIDESLLYQADRIPTTTDENFLRWVLGLAFSNNVTEYSTAAQKQHDADFLALQATLAQIESGPPVSRATLQRDVLLYQQQPYMALTLPNAEQLALETNRVIAAQIAQQAKGATTPLMVARADATTRGEAIVVHILADAPVAYTYPSWPNKSEYLGSTTTARSLLLLQPVDASGATNTLLTAVRKYLAPRVVAGNALLVAPAQLTPIDLTITVRCLPGSNLAPILGALVSLLYDYLLPTGGPVGGWRYGEAPSADDLAHLVLGTPGVEDIKAFDYTYLPTVVPGVMAQLGANTLLAELPSGRAAQRYAGLPRLRCLDITATGAP</sequence>
<reference evidence="1 2" key="1">
    <citation type="submission" date="2014-04" db="EMBL/GenBank/DDBJ databases">
        <authorList>
            <person name="Bishop-Lilly K.A."/>
            <person name="Broomall S.M."/>
            <person name="Chain P.S."/>
            <person name="Chertkov O."/>
            <person name="Coyne S.R."/>
            <person name="Daligault H.E."/>
            <person name="Davenport K.W."/>
            <person name="Erkkila T."/>
            <person name="Frey K.G."/>
            <person name="Gibbons H.S."/>
            <person name="Gu W."/>
            <person name="Jaissle J."/>
            <person name="Johnson S.L."/>
            <person name="Koroleva G.I."/>
            <person name="Ladner J.T."/>
            <person name="Lo C.-C."/>
            <person name="Minogue T.D."/>
            <person name="Munk C."/>
            <person name="Palacios G.F."/>
            <person name="Redden C.L."/>
            <person name="Rosenzweig C.N."/>
            <person name="Scholz M.B."/>
            <person name="Teshima H."/>
            <person name="Xu Y."/>
        </authorList>
    </citation>
    <scope>NUCLEOTIDE SEQUENCE [LARGE SCALE GENOMIC DNA]</scope>
    <source>
        <strain evidence="2">gladioli</strain>
    </source>
</reference>
<accession>A0AAW3F3D9</accession>
<evidence type="ECO:0000313" key="2">
    <source>
        <dbReference type="Proteomes" id="UP000029590"/>
    </source>
</evidence>
<evidence type="ECO:0000313" key="1">
    <source>
        <dbReference type="EMBL" id="KGC15387.1"/>
    </source>
</evidence>
<organism evidence="1 2">
    <name type="scientific">Burkholderia gladioli</name>
    <name type="common">Pseudomonas marginata</name>
    <name type="synonym">Phytomonas marginata</name>
    <dbReference type="NCBI Taxonomy" id="28095"/>
    <lineage>
        <taxon>Bacteria</taxon>
        <taxon>Pseudomonadati</taxon>
        <taxon>Pseudomonadota</taxon>
        <taxon>Betaproteobacteria</taxon>
        <taxon>Burkholderiales</taxon>
        <taxon>Burkholderiaceae</taxon>
        <taxon>Burkholderia</taxon>
    </lineage>
</organism>
<dbReference type="RefSeq" id="WP_036056615.1">
    <property type="nucleotide sequence ID" value="NZ_CADETG010000004.1"/>
</dbReference>
<name>A0AAW3F3D9_BURGA</name>
<dbReference type="EMBL" id="JPGG01000016">
    <property type="protein sequence ID" value="KGC15387.1"/>
    <property type="molecule type" value="Genomic_DNA"/>
</dbReference>